<name>A0ABQ6GUQ0_9GAMM</name>
<dbReference type="PROSITE" id="PS50294">
    <property type="entry name" value="WD_REPEATS_REGION"/>
    <property type="match status" value="1"/>
</dbReference>
<dbReference type="InterPro" id="IPR036322">
    <property type="entry name" value="WD40_repeat_dom_sf"/>
</dbReference>
<feature type="chain" id="PRO_5047480028" description="WD40 repeat domain-containing protein" evidence="4">
    <location>
        <begin position="22"/>
        <end position="329"/>
    </location>
</feature>
<dbReference type="PANTHER" id="PTHR19848">
    <property type="entry name" value="WD40 REPEAT PROTEIN"/>
    <property type="match status" value="1"/>
</dbReference>
<dbReference type="EMBL" id="BSST01000001">
    <property type="protein sequence ID" value="GLX78235.1"/>
    <property type="molecule type" value="Genomic_DNA"/>
</dbReference>
<dbReference type="Pfam" id="PF00400">
    <property type="entry name" value="WD40"/>
    <property type="match status" value="1"/>
</dbReference>
<evidence type="ECO:0000313" key="5">
    <source>
        <dbReference type="EMBL" id="GLX78235.1"/>
    </source>
</evidence>
<dbReference type="PANTHER" id="PTHR19848:SF8">
    <property type="entry name" value="F-BOX AND WD REPEAT DOMAIN CONTAINING 7"/>
    <property type="match status" value="1"/>
</dbReference>
<dbReference type="RefSeq" id="WP_284244122.1">
    <property type="nucleotide sequence ID" value="NZ_BSST01000001.1"/>
</dbReference>
<dbReference type="InterPro" id="IPR019775">
    <property type="entry name" value="WD40_repeat_CS"/>
</dbReference>
<dbReference type="Proteomes" id="UP001157186">
    <property type="component" value="Unassembled WGS sequence"/>
</dbReference>
<feature type="repeat" description="WD" evidence="3">
    <location>
        <begin position="159"/>
        <end position="200"/>
    </location>
</feature>
<evidence type="ECO:0000256" key="4">
    <source>
        <dbReference type="SAM" id="SignalP"/>
    </source>
</evidence>
<evidence type="ECO:0008006" key="7">
    <source>
        <dbReference type="Google" id="ProtNLM"/>
    </source>
</evidence>
<gene>
    <name evidence="5" type="ORF">tinsulaeT_15750</name>
</gene>
<dbReference type="InterPro" id="IPR015943">
    <property type="entry name" value="WD40/YVTN_repeat-like_dom_sf"/>
</dbReference>
<keyword evidence="1 3" id="KW-0853">WD repeat</keyword>
<reference evidence="5 6" key="1">
    <citation type="submission" date="2023-03" db="EMBL/GenBank/DDBJ databases">
        <title>Draft genome sequence of Thalassotalea insulae KCTC 62186T.</title>
        <authorList>
            <person name="Sawabe T."/>
        </authorList>
    </citation>
    <scope>NUCLEOTIDE SEQUENCE [LARGE SCALE GENOMIC DNA]</scope>
    <source>
        <strain evidence="5 6">KCTC 62186</strain>
    </source>
</reference>
<evidence type="ECO:0000256" key="1">
    <source>
        <dbReference type="ARBA" id="ARBA00022574"/>
    </source>
</evidence>
<sequence length="329" mass="36773">MNKIIKKFSIFSLLLLITACSENDIYTSPATLEQHYSDKVLKAAAISDDGSYSLLSTGKQVCLWQNKNNAKVFPCLKGLEAQMIELVGISTSNQYFYTSNRINVHLYDLVTGRLITVWSAGDNIINDIAMSANERKLIFGFRSGQASVVAVKSNEITTFKPHRLDINSVSISDDGDKAFTGSSDKTAMLWDTQTGKVIHSFDHHSRVNHVTMSGDGKVGFSLDAVKDRSFWLLKIGKPFAELNSHIKFIEFNDSQFSSNNLWLASASPKQKLRLWQVKTGKLSAQWLTFKNKNRNRASVITLKFINNTTLATITSDGVYQTWDLPPEIS</sequence>
<evidence type="ECO:0000256" key="3">
    <source>
        <dbReference type="PROSITE-ProRule" id="PRU00221"/>
    </source>
</evidence>
<comment type="caution">
    <text evidence="5">The sequence shown here is derived from an EMBL/GenBank/DDBJ whole genome shotgun (WGS) entry which is preliminary data.</text>
</comment>
<keyword evidence="6" id="KW-1185">Reference proteome</keyword>
<dbReference type="Gene3D" id="2.130.10.10">
    <property type="entry name" value="YVTN repeat-like/Quinoprotein amine dehydrogenase"/>
    <property type="match status" value="2"/>
</dbReference>
<dbReference type="SUPFAM" id="SSF50978">
    <property type="entry name" value="WD40 repeat-like"/>
    <property type="match status" value="1"/>
</dbReference>
<dbReference type="SMART" id="SM00320">
    <property type="entry name" value="WD40"/>
    <property type="match status" value="5"/>
</dbReference>
<organism evidence="5 6">
    <name type="scientific">Thalassotalea insulae</name>
    <dbReference type="NCBI Taxonomy" id="2056778"/>
    <lineage>
        <taxon>Bacteria</taxon>
        <taxon>Pseudomonadati</taxon>
        <taxon>Pseudomonadota</taxon>
        <taxon>Gammaproteobacteria</taxon>
        <taxon>Alteromonadales</taxon>
        <taxon>Colwelliaceae</taxon>
        <taxon>Thalassotalea</taxon>
    </lineage>
</organism>
<feature type="signal peptide" evidence="4">
    <location>
        <begin position="1"/>
        <end position="21"/>
    </location>
</feature>
<keyword evidence="4" id="KW-0732">Signal</keyword>
<dbReference type="PROSITE" id="PS00678">
    <property type="entry name" value="WD_REPEATS_1"/>
    <property type="match status" value="1"/>
</dbReference>
<accession>A0ABQ6GUQ0</accession>
<dbReference type="PROSITE" id="PS50082">
    <property type="entry name" value="WD_REPEATS_2"/>
    <property type="match status" value="1"/>
</dbReference>
<proteinExistence type="predicted"/>
<protein>
    <recommendedName>
        <fullName evidence="7">WD40 repeat domain-containing protein</fullName>
    </recommendedName>
</protein>
<dbReference type="PROSITE" id="PS51257">
    <property type="entry name" value="PROKAR_LIPOPROTEIN"/>
    <property type="match status" value="1"/>
</dbReference>
<evidence type="ECO:0000313" key="6">
    <source>
        <dbReference type="Proteomes" id="UP001157186"/>
    </source>
</evidence>
<keyword evidence="2" id="KW-0677">Repeat</keyword>
<dbReference type="InterPro" id="IPR001680">
    <property type="entry name" value="WD40_rpt"/>
</dbReference>
<evidence type="ECO:0000256" key="2">
    <source>
        <dbReference type="ARBA" id="ARBA00022737"/>
    </source>
</evidence>